<dbReference type="SUPFAM" id="SSF47384">
    <property type="entry name" value="Homodimeric domain of signal transducing histidine kinase"/>
    <property type="match status" value="1"/>
</dbReference>
<feature type="domain" description="Histidine kinase" evidence="14">
    <location>
        <begin position="869"/>
        <end position="1102"/>
    </location>
</feature>
<dbReference type="FunFam" id="1.10.287.130:FF:000045">
    <property type="entry name" value="Two-component system sensor histidine kinase/response regulator"/>
    <property type="match status" value="1"/>
</dbReference>
<comment type="caution">
    <text evidence="16">The sequence shown here is derived from an EMBL/GenBank/DDBJ whole genome shotgun (WGS) entry which is preliminary data.</text>
</comment>
<proteinExistence type="predicted"/>
<feature type="signal peptide" evidence="12">
    <location>
        <begin position="1"/>
        <end position="23"/>
    </location>
</feature>
<gene>
    <name evidence="16" type="ORF">CLV91_2191</name>
</gene>
<dbReference type="InterPro" id="IPR013783">
    <property type="entry name" value="Ig-like_fold"/>
</dbReference>
<reference evidence="16" key="1">
    <citation type="submission" date="2018-10" db="EMBL/GenBank/DDBJ databases">
        <title>Genomic Encyclopedia of Archaeal and Bacterial Type Strains, Phase II (KMG-II): from individual species to whole genera.</title>
        <authorList>
            <person name="Goeker M."/>
        </authorList>
    </citation>
    <scope>NUCLEOTIDE SEQUENCE [LARGE SCALE GENOMIC DNA]</scope>
    <source>
        <strain evidence="16">DSM 25230</strain>
    </source>
</reference>
<evidence type="ECO:0000256" key="5">
    <source>
        <dbReference type="ARBA" id="ARBA00022741"/>
    </source>
</evidence>
<dbReference type="FunFam" id="3.30.565.10:FF:000037">
    <property type="entry name" value="Hybrid sensor histidine kinase/response regulator"/>
    <property type="match status" value="1"/>
</dbReference>
<dbReference type="FunFam" id="1.10.10.60:FF:000284">
    <property type="entry name" value="Two-component system sensor histidine kinase/response regulator"/>
    <property type="match status" value="1"/>
</dbReference>
<feature type="modified residue" description="4-aspartylphosphate" evidence="11">
    <location>
        <position position="1201"/>
    </location>
</feature>
<dbReference type="Pfam" id="PF12833">
    <property type="entry name" value="HTH_18"/>
    <property type="match status" value="1"/>
</dbReference>
<dbReference type="EC" id="2.7.13.3" evidence="2"/>
<dbReference type="InterPro" id="IPR003594">
    <property type="entry name" value="HATPase_dom"/>
</dbReference>
<dbReference type="CDD" id="cd00075">
    <property type="entry name" value="HATPase"/>
    <property type="match status" value="1"/>
</dbReference>
<dbReference type="Gene3D" id="3.40.50.2300">
    <property type="match status" value="1"/>
</dbReference>
<evidence type="ECO:0000256" key="8">
    <source>
        <dbReference type="ARBA" id="ARBA00023012"/>
    </source>
</evidence>
<dbReference type="InterPro" id="IPR036097">
    <property type="entry name" value="HisK_dim/P_sf"/>
</dbReference>
<dbReference type="Gene3D" id="1.10.287.130">
    <property type="match status" value="1"/>
</dbReference>
<dbReference type="PROSITE" id="PS50110">
    <property type="entry name" value="RESPONSE_REGULATORY"/>
    <property type="match status" value="1"/>
</dbReference>
<dbReference type="SMART" id="SM00342">
    <property type="entry name" value="HTH_ARAC"/>
    <property type="match status" value="1"/>
</dbReference>
<dbReference type="CDD" id="cd17574">
    <property type="entry name" value="REC_OmpR"/>
    <property type="match status" value="1"/>
</dbReference>
<dbReference type="GO" id="GO:0005524">
    <property type="term" value="F:ATP binding"/>
    <property type="evidence" value="ECO:0007669"/>
    <property type="project" value="UniProtKB-KW"/>
</dbReference>
<dbReference type="Pfam" id="PF07494">
    <property type="entry name" value="Reg_prop"/>
    <property type="match status" value="7"/>
</dbReference>
<sequence>MVMKRIFLLIVFYSLFKASLAQESNYFEHISNDQGLSQSDINDIYQDKLGFMWFATHDGLNKYDGYNFDVYKPEIHADNHISSNLVFAITGDKKGNLWVGTTGSGLNFYDREKETFRVFKHDANDNSTIISNHVSDVFLDSKNRLWVGTKAGLNMADLNKPLDSIKFKVFSFNENNDFRRNKKGISSVFEDKTGNIWVGANNGLFKLARDENGFIFFTKKPINNISWISVNDITVDHNNRLILATSNGVFVEEFDEEDKSIFKRIYKSNFSSILVDENYIYAGNNLGLYIFNNSINSKEYEIINHFAYNPSSQTQGLSKNIIKTLYRDKTGIIWIGTNGGGVNKFDSKGKYFKHYKKTQDDNSLSYDKIRSIYEDSNNTLWIGTEGGGLNMAKFNPETNNYANFINFNKILKIFAITEVDFFGEKTLLIGGESIPGLFKVDINSTEEISEKSITPLMEMKGSIFKILQDHKKNIWIGTYNKGVIKWKPNQKKKKYEKIFFTEKDGLPNRIIRNVFQDSNQDIWFATGNGLSRLKKEEINKDKPFFEIFKNEKNNHHSLSHNYILSLYESKKGEFWVGTFGGGLNKYIPGENGGKSKFISYTEEDGLPNNVIKGILEDEKGNLWLSTNQGLSNFDPVAKTFKNYDVNDGLQSNEFQELAFFKRKDGEMLFGGINGFNAFYPNQIKENSFEAETMITDFTIFNKPVKQGEKINGHVILENSINTTEKIKLNYSENSFSFEFAALHYASPLKNQFAYKLEGFDKEWINTTSNKRYATYTNLEPGDYNFVVKSSNNDNVWDSSPAKIYIEITPPFYKTTMAYLFYGVLLVGFLMTFWRYTIISTTKKHQLELDVIEKEKSEELQRIKLEFFTNVSHEFRTPLTLIKGPLEYLKENGKKLSEKTLNEQYDLMSKNTSYLLRLVNQLLDFRKINQGKMRLVMRHSNVLSFIQEIGEPFQFLARKKNINFSIISKDKKLKSWFDHEALEKIMFNLLSNAFKFTPDKGDIEVRITTVQKTSYNYSLTKKREIPHLQIEVKDSGEGIENSKKNTIFERFYTEKGEKHKNSEGVGIGLSFTKSLIELHRGSIDIDTRETKGTNFIVYLPLERDAYENIPEISCKEEVDNDFLARSSETELFAIGINDEIEDSPLSKSRSKFPILLVVDDNKDIRAFIKQTLSDIYIIHEAENGKEGLKLAKKHVPNIILTDVVMPIMDGIQMCESLKSNKTTSHIPVLMLTAKSSEDSQLKGLTMGADDYISKPFSMQLLKLKLANIISSREGLRNKFNKAIDFKPTEVTVTSVDEKFLKQAVEVVEKHMMNTDFSVEMLVKEMGMSRSNLYLKFKEITGLSSSEFIRNIRLKRAIQLLDTSGLSVKEIMYMTGFNTASYFSKCFKKQFGVVPRQYVRNLSKEAKENA</sequence>
<dbReference type="PROSITE" id="PS50109">
    <property type="entry name" value="HIS_KIN"/>
    <property type="match status" value="1"/>
</dbReference>
<keyword evidence="8" id="KW-0902">Two-component regulatory system</keyword>
<accession>A0A495E9W0</accession>
<dbReference type="Gene3D" id="3.30.565.10">
    <property type="entry name" value="Histidine kinase-like ATPase, C-terminal domain"/>
    <property type="match status" value="1"/>
</dbReference>
<dbReference type="PROSITE" id="PS01124">
    <property type="entry name" value="HTH_ARAC_FAMILY_2"/>
    <property type="match status" value="1"/>
</dbReference>
<keyword evidence="3 11" id="KW-0597">Phosphoprotein</keyword>
<keyword evidence="7" id="KW-0067">ATP-binding</keyword>
<dbReference type="Pfam" id="PF02518">
    <property type="entry name" value="HATPase_c"/>
    <property type="match status" value="1"/>
</dbReference>
<dbReference type="Gene3D" id="1.10.10.60">
    <property type="entry name" value="Homeodomain-like"/>
    <property type="match status" value="1"/>
</dbReference>
<evidence type="ECO:0000256" key="4">
    <source>
        <dbReference type="ARBA" id="ARBA00022679"/>
    </source>
</evidence>
<feature type="domain" description="Response regulatory" evidence="15">
    <location>
        <begin position="1153"/>
        <end position="1268"/>
    </location>
</feature>
<evidence type="ECO:0000256" key="9">
    <source>
        <dbReference type="ARBA" id="ARBA00023015"/>
    </source>
</evidence>
<dbReference type="InterPro" id="IPR011110">
    <property type="entry name" value="Reg_prop"/>
</dbReference>
<dbReference type="InterPro" id="IPR009057">
    <property type="entry name" value="Homeodomain-like_sf"/>
</dbReference>
<dbReference type="Gene3D" id="2.130.10.10">
    <property type="entry name" value="YVTN repeat-like/Quinoprotein amine dehydrogenase"/>
    <property type="match status" value="2"/>
</dbReference>
<keyword evidence="5" id="KW-0547">Nucleotide-binding</keyword>
<dbReference type="InterPro" id="IPR036890">
    <property type="entry name" value="HATPase_C_sf"/>
</dbReference>
<dbReference type="InterPro" id="IPR011123">
    <property type="entry name" value="Y_Y_Y"/>
</dbReference>
<dbReference type="SMART" id="SM00448">
    <property type="entry name" value="REC"/>
    <property type="match status" value="1"/>
</dbReference>
<evidence type="ECO:0000256" key="2">
    <source>
        <dbReference type="ARBA" id="ARBA00012438"/>
    </source>
</evidence>
<evidence type="ECO:0000313" key="17">
    <source>
        <dbReference type="Proteomes" id="UP000269412"/>
    </source>
</evidence>
<dbReference type="GO" id="GO:0003700">
    <property type="term" value="F:DNA-binding transcription factor activity"/>
    <property type="evidence" value="ECO:0007669"/>
    <property type="project" value="InterPro"/>
</dbReference>
<dbReference type="SUPFAM" id="SSF52172">
    <property type="entry name" value="CheY-like"/>
    <property type="match status" value="1"/>
</dbReference>
<dbReference type="Gene3D" id="2.60.40.10">
    <property type="entry name" value="Immunoglobulins"/>
    <property type="match status" value="1"/>
</dbReference>
<evidence type="ECO:0000313" key="16">
    <source>
        <dbReference type="EMBL" id="RKR13471.1"/>
    </source>
</evidence>
<dbReference type="CDD" id="cd00082">
    <property type="entry name" value="HisKA"/>
    <property type="match status" value="1"/>
</dbReference>
<evidence type="ECO:0000259" key="15">
    <source>
        <dbReference type="PROSITE" id="PS50110"/>
    </source>
</evidence>
<dbReference type="InterPro" id="IPR005467">
    <property type="entry name" value="His_kinase_dom"/>
</dbReference>
<dbReference type="GO" id="GO:0000155">
    <property type="term" value="F:phosphorelay sensor kinase activity"/>
    <property type="evidence" value="ECO:0007669"/>
    <property type="project" value="InterPro"/>
</dbReference>
<dbReference type="SMART" id="SM00387">
    <property type="entry name" value="HATPase_c"/>
    <property type="match status" value="1"/>
</dbReference>
<keyword evidence="4" id="KW-0808">Transferase</keyword>
<dbReference type="InterPro" id="IPR018060">
    <property type="entry name" value="HTH_AraC"/>
</dbReference>
<feature type="domain" description="HTH araC/xylS-type" evidence="13">
    <location>
        <begin position="1300"/>
        <end position="1399"/>
    </location>
</feature>
<dbReference type="InterPro" id="IPR011006">
    <property type="entry name" value="CheY-like_superfamily"/>
</dbReference>
<evidence type="ECO:0000256" key="12">
    <source>
        <dbReference type="SAM" id="SignalP"/>
    </source>
</evidence>
<dbReference type="PRINTS" id="PR00344">
    <property type="entry name" value="BCTRLSENSOR"/>
</dbReference>
<protein>
    <recommendedName>
        <fullName evidence="2">histidine kinase</fullName>
        <ecNumber evidence="2">2.7.13.3</ecNumber>
    </recommendedName>
</protein>
<dbReference type="EMBL" id="RBIQ01000008">
    <property type="protein sequence ID" value="RKR13471.1"/>
    <property type="molecule type" value="Genomic_DNA"/>
</dbReference>
<dbReference type="Pfam" id="PF00072">
    <property type="entry name" value="Response_reg"/>
    <property type="match status" value="1"/>
</dbReference>
<dbReference type="SMART" id="SM00388">
    <property type="entry name" value="HisKA"/>
    <property type="match status" value="1"/>
</dbReference>
<keyword evidence="10" id="KW-0804">Transcription</keyword>
<keyword evidence="6 16" id="KW-0418">Kinase</keyword>
<feature type="chain" id="PRO_5019796016" description="histidine kinase" evidence="12">
    <location>
        <begin position="24"/>
        <end position="1408"/>
    </location>
</feature>
<comment type="catalytic activity">
    <reaction evidence="1">
        <text>ATP + protein L-histidine = ADP + protein N-phospho-L-histidine.</text>
        <dbReference type="EC" id="2.7.13.3"/>
    </reaction>
</comment>
<evidence type="ECO:0000259" key="13">
    <source>
        <dbReference type="PROSITE" id="PS01124"/>
    </source>
</evidence>
<dbReference type="InterPro" id="IPR001789">
    <property type="entry name" value="Sig_transdc_resp-reg_receiver"/>
</dbReference>
<dbReference type="SUPFAM" id="SSF55874">
    <property type="entry name" value="ATPase domain of HSP90 chaperone/DNA topoisomerase II/histidine kinase"/>
    <property type="match status" value="1"/>
</dbReference>
<dbReference type="InterPro" id="IPR004358">
    <property type="entry name" value="Sig_transdc_His_kin-like_C"/>
</dbReference>
<dbReference type="PANTHER" id="PTHR43547:SF2">
    <property type="entry name" value="HYBRID SIGNAL TRANSDUCTION HISTIDINE KINASE C"/>
    <property type="match status" value="1"/>
</dbReference>
<evidence type="ECO:0000256" key="6">
    <source>
        <dbReference type="ARBA" id="ARBA00022777"/>
    </source>
</evidence>
<dbReference type="GO" id="GO:0043565">
    <property type="term" value="F:sequence-specific DNA binding"/>
    <property type="evidence" value="ECO:0007669"/>
    <property type="project" value="InterPro"/>
</dbReference>
<keyword evidence="12" id="KW-0732">Signal</keyword>
<evidence type="ECO:0000256" key="10">
    <source>
        <dbReference type="ARBA" id="ARBA00023163"/>
    </source>
</evidence>
<dbReference type="SUPFAM" id="SSF46689">
    <property type="entry name" value="Homeodomain-like"/>
    <property type="match status" value="1"/>
</dbReference>
<dbReference type="InterPro" id="IPR015943">
    <property type="entry name" value="WD40/YVTN_repeat-like_dom_sf"/>
</dbReference>
<name>A0A495E9W0_9FLAO</name>
<dbReference type="Pfam" id="PF00512">
    <property type="entry name" value="HisKA"/>
    <property type="match status" value="1"/>
</dbReference>
<dbReference type="Pfam" id="PF07495">
    <property type="entry name" value="Y_Y_Y"/>
    <property type="match status" value="1"/>
</dbReference>
<keyword evidence="17" id="KW-1185">Reference proteome</keyword>
<evidence type="ECO:0000256" key="7">
    <source>
        <dbReference type="ARBA" id="ARBA00022840"/>
    </source>
</evidence>
<evidence type="ECO:0000256" key="1">
    <source>
        <dbReference type="ARBA" id="ARBA00000085"/>
    </source>
</evidence>
<keyword evidence="9" id="KW-0805">Transcription regulation</keyword>
<dbReference type="Proteomes" id="UP000269412">
    <property type="component" value="Unassembled WGS sequence"/>
</dbReference>
<organism evidence="16 17">
    <name type="scientific">Maribacter vaceletii</name>
    <dbReference type="NCBI Taxonomy" id="1206816"/>
    <lineage>
        <taxon>Bacteria</taxon>
        <taxon>Pseudomonadati</taxon>
        <taxon>Bacteroidota</taxon>
        <taxon>Flavobacteriia</taxon>
        <taxon>Flavobacteriales</taxon>
        <taxon>Flavobacteriaceae</taxon>
        <taxon>Maribacter</taxon>
    </lineage>
</organism>
<dbReference type="FunFam" id="2.60.40.10:FF:000791">
    <property type="entry name" value="Two-component system sensor histidine kinase/response regulator"/>
    <property type="match status" value="1"/>
</dbReference>
<evidence type="ECO:0000256" key="11">
    <source>
        <dbReference type="PROSITE-ProRule" id="PRU00169"/>
    </source>
</evidence>
<dbReference type="InterPro" id="IPR003661">
    <property type="entry name" value="HisK_dim/P_dom"/>
</dbReference>
<evidence type="ECO:0000256" key="3">
    <source>
        <dbReference type="ARBA" id="ARBA00022553"/>
    </source>
</evidence>
<dbReference type="PANTHER" id="PTHR43547">
    <property type="entry name" value="TWO-COMPONENT HISTIDINE KINASE"/>
    <property type="match status" value="1"/>
</dbReference>
<evidence type="ECO:0000259" key="14">
    <source>
        <dbReference type="PROSITE" id="PS50109"/>
    </source>
</evidence>
<dbReference type="SUPFAM" id="SSF63829">
    <property type="entry name" value="Calcium-dependent phosphotriesterase"/>
    <property type="match status" value="3"/>
</dbReference>
<dbReference type="OrthoDB" id="358279at2"/>